<dbReference type="AlphaFoldDB" id="A0A6G1KDQ9"/>
<feature type="compositionally biased region" description="Low complexity" evidence="1">
    <location>
        <begin position="79"/>
        <end position="110"/>
    </location>
</feature>
<feature type="region of interest" description="Disordered" evidence="1">
    <location>
        <begin position="71"/>
        <end position="115"/>
    </location>
</feature>
<feature type="chain" id="PRO_5026107035" evidence="3">
    <location>
        <begin position="19"/>
        <end position="143"/>
    </location>
</feature>
<proteinExistence type="predicted"/>
<keyword evidence="2" id="KW-0812">Transmembrane</keyword>
<sequence length="143" mass="13989">MLASTTLMLLASIIPSLAQELSILPFISTSSSSSVVVSKPGPPVVTDSCIAGCGSVTTIAGFNFTATDSGRVSIPQGETGAPTPANSTPSSATNSATNSAPTSSATTGGAAVPGHGVDGSRPATFAMAISALCVTISFAWILL</sequence>
<accession>A0A6G1KDQ9</accession>
<evidence type="ECO:0000313" key="4">
    <source>
        <dbReference type="EMBL" id="KAF2710968.1"/>
    </source>
</evidence>
<reference evidence="4" key="1">
    <citation type="journal article" date="2020" name="Stud. Mycol.">
        <title>101 Dothideomycetes genomes: a test case for predicting lifestyles and emergence of pathogens.</title>
        <authorList>
            <person name="Haridas S."/>
            <person name="Albert R."/>
            <person name="Binder M."/>
            <person name="Bloem J."/>
            <person name="Labutti K."/>
            <person name="Salamov A."/>
            <person name="Andreopoulos B."/>
            <person name="Baker S."/>
            <person name="Barry K."/>
            <person name="Bills G."/>
            <person name="Bluhm B."/>
            <person name="Cannon C."/>
            <person name="Castanera R."/>
            <person name="Culley D."/>
            <person name="Daum C."/>
            <person name="Ezra D."/>
            <person name="Gonzalez J."/>
            <person name="Henrissat B."/>
            <person name="Kuo A."/>
            <person name="Liang C."/>
            <person name="Lipzen A."/>
            <person name="Lutzoni F."/>
            <person name="Magnuson J."/>
            <person name="Mondo S."/>
            <person name="Nolan M."/>
            <person name="Ohm R."/>
            <person name="Pangilinan J."/>
            <person name="Park H.-J."/>
            <person name="Ramirez L."/>
            <person name="Alfaro M."/>
            <person name="Sun H."/>
            <person name="Tritt A."/>
            <person name="Yoshinaga Y."/>
            <person name="Zwiers L.-H."/>
            <person name="Turgeon B."/>
            <person name="Goodwin S."/>
            <person name="Spatafora J."/>
            <person name="Crous P."/>
            <person name="Grigoriev I."/>
        </authorList>
    </citation>
    <scope>NUCLEOTIDE SEQUENCE</scope>
    <source>
        <strain evidence="4">CBS 279.74</strain>
    </source>
</reference>
<feature type="signal peptide" evidence="3">
    <location>
        <begin position="1"/>
        <end position="18"/>
    </location>
</feature>
<protein>
    <submittedName>
        <fullName evidence="4">Uncharacterized protein</fullName>
    </submittedName>
</protein>
<keyword evidence="3" id="KW-0732">Signal</keyword>
<organism evidence="4 5">
    <name type="scientific">Pleomassaria siparia CBS 279.74</name>
    <dbReference type="NCBI Taxonomy" id="1314801"/>
    <lineage>
        <taxon>Eukaryota</taxon>
        <taxon>Fungi</taxon>
        <taxon>Dikarya</taxon>
        <taxon>Ascomycota</taxon>
        <taxon>Pezizomycotina</taxon>
        <taxon>Dothideomycetes</taxon>
        <taxon>Pleosporomycetidae</taxon>
        <taxon>Pleosporales</taxon>
        <taxon>Pleomassariaceae</taxon>
        <taxon>Pleomassaria</taxon>
    </lineage>
</organism>
<dbReference type="Proteomes" id="UP000799428">
    <property type="component" value="Unassembled WGS sequence"/>
</dbReference>
<keyword evidence="2" id="KW-1133">Transmembrane helix</keyword>
<evidence type="ECO:0000256" key="1">
    <source>
        <dbReference type="SAM" id="MobiDB-lite"/>
    </source>
</evidence>
<evidence type="ECO:0000256" key="3">
    <source>
        <dbReference type="SAM" id="SignalP"/>
    </source>
</evidence>
<name>A0A6G1KDQ9_9PLEO</name>
<keyword evidence="2" id="KW-0472">Membrane</keyword>
<dbReference type="EMBL" id="MU005768">
    <property type="protein sequence ID" value="KAF2710968.1"/>
    <property type="molecule type" value="Genomic_DNA"/>
</dbReference>
<evidence type="ECO:0000256" key="2">
    <source>
        <dbReference type="SAM" id="Phobius"/>
    </source>
</evidence>
<gene>
    <name evidence="4" type="ORF">K504DRAFT_532689</name>
</gene>
<evidence type="ECO:0000313" key="5">
    <source>
        <dbReference type="Proteomes" id="UP000799428"/>
    </source>
</evidence>
<keyword evidence="5" id="KW-1185">Reference proteome</keyword>
<feature type="transmembrane region" description="Helical" evidence="2">
    <location>
        <begin position="123"/>
        <end position="142"/>
    </location>
</feature>